<protein>
    <submittedName>
        <fullName evidence="2">Uncharacterized protein</fullName>
    </submittedName>
</protein>
<sequence length="404" mass="46099">MVLKDSAPSSEYSSPPSPTSPLAKYYPLHLKPENIYPVDFITRTVCFFGKKNWNRRVEENVARRIENTRTILQRLPTQDELDSIVTHSSYSLMYERNGIWWGLFFYPLGFWYKTIQGERFKKYTNHMKNPELTWSLMRGPMIDFFKAEPAAARQVAFKATCRLGFWVIAGATISSTWGVYNETKETIKDPRMADFIAEMRKVEPGEMKNRKYEAAKEAADSRRRQIQQRHLGGEVEEQQQQQQYDESPVNPAAEAEATQTTVESGSVPSAPEHSRPAESWNAGRSTDHSGLGESQSQGKDFFEDDATPVAAEYKDTGVGGVKVQSQGSVWERLRRQNMSSSSQKDSDTFSQPQPQPPSNNTWGNPDADRQREREQAQADFNRMLEAERSKGSESFSESGWSKWN</sequence>
<feature type="compositionally biased region" description="Low complexity" evidence="1">
    <location>
        <begin position="252"/>
        <end position="263"/>
    </location>
</feature>
<dbReference type="Proteomes" id="UP001194746">
    <property type="component" value="Unassembled WGS sequence"/>
</dbReference>
<organism evidence="2 3">
    <name type="scientific">Aspergillus nanangensis</name>
    <dbReference type="NCBI Taxonomy" id="2582783"/>
    <lineage>
        <taxon>Eukaryota</taxon>
        <taxon>Fungi</taxon>
        <taxon>Dikarya</taxon>
        <taxon>Ascomycota</taxon>
        <taxon>Pezizomycotina</taxon>
        <taxon>Eurotiomycetes</taxon>
        <taxon>Eurotiomycetidae</taxon>
        <taxon>Eurotiales</taxon>
        <taxon>Aspergillaceae</taxon>
        <taxon>Aspergillus</taxon>
        <taxon>Aspergillus subgen. Circumdati</taxon>
    </lineage>
</organism>
<evidence type="ECO:0000313" key="2">
    <source>
        <dbReference type="EMBL" id="KAF9891829.1"/>
    </source>
</evidence>
<feature type="compositionally biased region" description="Low complexity" evidence="1">
    <location>
        <begin position="339"/>
        <end position="352"/>
    </location>
</feature>
<name>A0AAD4CSC2_ASPNN</name>
<comment type="caution">
    <text evidence="2">The sequence shown here is derived from an EMBL/GenBank/DDBJ whole genome shotgun (WGS) entry which is preliminary data.</text>
</comment>
<proteinExistence type="predicted"/>
<gene>
    <name evidence="2" type="ORF">FE257_003314</name>
</gene>
<reference evidence="2" key="1">
    <citation type="journal article" date="2019" name="Beilstein J. Org. Chem.">
        <title>Nanangenines: drimane sesquiterpenoids as the dominant metabolite cohort of a novel Australian fungus, Aspergillus nanangensis.</title>
        <authorList>
            <person name="Lacey H.J."/>
            <person name="Gilchrist C.L.M."/>
            <person name="Crombie A."/>
            <person name="Kalaitzis J.A."/>
            <person name="Vuong D."/>
            <person name="Rutledge P.J."/>
            <person name="Turner P."/>
            <person name="Pitt J.I."/>
            <person name="Lacey E."/>
            <person name="Chooi Y.H."/>
            <person name="Piggott A.M."/>
        </authorList>
    </citation>
    <scope>NUCLEOTIDE SEQUENCE</scope>
    <source>
        <strain evidence="2">MST-FP2251</strain>
    </source>
</reference>
<feature type="region of interest" description="Disordered" evidence="1">
    <location>
        <begin position="230"/>
        <end position="404"/>
    </location>
</feature>
<accession>A0AAD4CSC2</accession>
<dbReference type="EMBL" id="VCAU01000016">
    <property type="protein sequence ID" value="KAF9891829.1"/>
    <property type="molecule type" value="Genomic_DNA"/>
</dbReference>
<feature type="compositionally biased region" description="Basic and acidic residues" evidence="1">
    <location>
        <begin position="366"/>
        <end position="391"/>
    </location>
</feature>
<evidence type="ECO:0000313" key="3">
    <source>
        <dbReference type="Proteomes" id="UP001194746"/>
    </source>
</evidence>
<evidence type="ECO:0000256" key="1">
    <source>
        <dbReference type="SAM" id="MobiDB-lite"/>
    </source>
</evidence>
<reference evidence="2" key="2">
    <citation type="submission" date="2020-02" db="EMBL/GenBank/DDBJ databases">
        <authorList>
            <person name="Gilchrist C.L.M."/>
            <person name="Chooi Y.-H."/>
        </authorList>
    </citation>
    <scope>NUCLEOTIDE SEQUENCE</scope>
    <source>
        <strain evidence="2">MST-FP2251</strain>
    </source>
</reference>
<keyword evidence="3" id="KW-1185">Reference proteome</keyword>
<feature type="compositionally biased region" description="Polar residues" evidence="1">
    <location>
        <begin position="392"/>
        <end position="404"/>
    </location>
</feature>
<dbReference type="AlphaFoldDB" id="A0AAD4CSC2"/>